<gene>
    <name evidence="8" type="ORF">F6W21_22425</name>
</gene>
<dbReference type="Proteomes" id="UP000868497">
    <property type="component" value="Unassembled WGS sequence"/>
</dbReference>
<dbReference type="PANTHER" id="PTHR30201">
    <property type="entry name" value="TRIPHOSPHORIBOSYL-DEPHOSPHO-COA SYNTHASE"/>
    <property type="match status" value="1"/>
</dbReference>
<proteinExistence type="inferred from homology"/>
<dbReference type="PANTHER" id="PTHR30201:SF2">
    <property type="entry name" value="2-(5''-TRIPHOSPHORIBOSYL)-3'-DEPHOSPHOCOENZYME-A SYNTHASE"/>
    <property type="match status" value="1"/>
</dbReference>
<evidence type="ECO:0000256" key="1">
    <source>
        <dbReference type="ARBA" id="ARBA00001210"/>
    </source>
</evidence>
<dbReference type="AlphaFoldDB" id="A0AAD3YSE4"/>
<comment type="caution">
    <text evidence="8">The sequence shown here is derived from an EMBL/GenBank/DDBJ whole genome shotgun (WGS) entry which is preliminary data.</text>
</comment>
<dbReference type="RefSeq" id="WP_004117020.1">
    <property type="nucleotide sequence ID" value="NZ_ABJALA020000022.1"/>
</dbReference>
<reference evidence="8" key="2">
    <citation type="submission" date="2019-09" db="EMBL/GenBank/DDBJ databases">
        <authorList>
            <consortium name="NCBI Pathogen Detection Project"/>
        </authorList>
    </citation>
    <scope>NUCLEOTIDE SEQUENCE</scope>
    <source>
        <strain evidence="8">AUSMDU00005748</strain>
    </source>
</reference>
<evidence type="ECO:0000256" key="2">
    <source>
        <dbReference type="ARBA" id="ARBA00006812"/>
    </source>
</evidence>
<evidence type="ECO:0000313" key="9">
    <source>
        <dbReference type="Proteomes" id="UP000868497"/>
    </source>
</evidence>
<dbReference type="GO" id="GO:0046917">
    <property type="term" value="F:triphosphoribosyl-dephospho-CoA synthase activity"/>
    <property type="evidence" value="ECO:0007669"/>
    <property type="project" value="UniProtKB-EC"/>
</dbReference>
<sequence>MSETTMPKYTAARITRPILASYLYQSLEQVCELASGLKILQLPVNDTARTATVLTEPVYAAAGLRLARQQPLAQNPLCDDVLRRFRHAPALTANLPDLIETVRSVALPVWSRLRRDGHSDDIAVRQTLLHILAWRSKSPWLQDQAQRILWQGGVLGERGDRVLASLDDEAAHRCIGFCGLSELLTTTGFLVHFPAGPLFSDENSESH</sequence>
<evidence type="ECO:0000256" key="7">
    <source>
        <dbReference type="ARBA" id="ARBA00022840"/>
    </source>
</evidence>
<name>A0AAD3YSE4_KLEOX</name>
<evidence type="ECO:0000256" key="4">
    <source>
        <dbReference type="ARBA" id="ARBA00020625"/>
    </source>
</evidence>
<dbReference type="InterPro" id="IPR002736">
    <property type="entry name" value="CitG"/>
</dbReference>
<evidence type="ECO:0000313" key="8">
    <source>
        <dbReference type="EMBL" id="HAU4359087.1"/>
    </source>
</evidence>
<keyword evidence="6" id="KW-0547">Nucleotide-binding</keyword>
<dbReference type="EMBL" id="DACXIC010000034">
    <property type="protein sequence ID" value="HAU4359087.1"/>
    <property type="molecule type" value="Genomic_DNA"/>
</dbReference>
<comment type="similarity">
    <text evidence="2">Belongs to the CitG/MdcB family.</text>
</comment>
<evidence type="ECO:0000256" key="6">
    <source>
        <dbReference type="ARBA" id="ARBA00022741"/>
    </source>
</evidence>
<keyword evidence="5" id="KW-0808">Transferase</keyword>
<evidence type="ECO:0000256" key="3">
    <source>
        <dbReference type="ARBA" id="ARBA00012074"/>
    </source>
</evidence>
<evidence type="ECO:0000256" key="5">
    <source>
        <dbReference type="ARBA" id="ARBA00022679"/>
    </source>
</evidence>
<dbReference type="GO" id="GO:0051191">
    <property type="term" value="P:prosthetic group biosynthetic process"/>
    <property type="evidence" value="ECO:0007669"/>
    <property type="project" value="TreeGrafter"/>
</dbReference>
<accession>A0AAD3YSE4</accession>
<comment type="catalytic activity">
    <reaction evidence="1">
        <text>3'-dephospho-CoA + ATP = 2'-(5''-triphospho-alpha-D-ribosyl)-3'-dephospho-CoA + adenine</text>
        <dbReference type="Rhea" id="RHEA:15117"/>
        <dbReference type="ChEBI" id="CHEBI:16708"/>
        <dbReference type="ChEBI" id="CHEBI:30616"/>
        <dbReference type="ChEBI" id="CHEBI:57328"/>
        <dbReference type="ChEBI" id="CHEBI:61378"/>
        <dbReference type="EC" id="2.4.2.52"/>
    </reaction>
</comment>
<dbReference type="GO" id="GO:0005524">
    <property type="term" value="F:ATP binding"/>
    <property type="evidence" value="ECO:0007669"/>
    <property type="project" value="UniProtKB-KW"/>
</dbReference>
<protein>
    <recommendedName>
        <fullName evidence="4">2-(5''-triphosphoribosyl)-3'-dephosphocoenzyme-A synthase</fullName>
        <ecNumber evidence="3">2.4.2.52</ecNumber>
    </recommendedName>
</protein>
<reference evidence="8" key="1">
    <citation type="journal article" date="2018" name="Genome Biol.">
        <title>SKESA: strategic k-mer extension for scrupulous assemblies.</title>
        <authorList>
            <person name="Souvorov A."/>
            <person name="Agarwala R."/>
            <person name="Lipman D.J."/>
        </authorList>
    </citation>
    <scope>NUCLEOTIDE SEQUENCE</scope>
    <source>
        <strain evidence="8">AUSMDU00005748</strain>
    </source>
</reference>
<keyword evidence="7" id="KW-0067">ATP-binding</keyword>
<dbReference type="EC" id="2.4.2.52" evidence="3"/>
<organism evidence="8 9">
    <name type="scientific">Klebsiella oxytoca</name>
    <dbReference type="NCBI Taxonomy" id="571"/>
    <lineage>
        <taxon>Bacteria</taxon>
        <taxon>Pseudomonadati</taxon>
        <taxon>Pseudomonadota</taxon>
        <taxon>Gammaproteobacteria</taxon>
        <taxon>Enterobacterales</taxon>
        <taxon>Enterobacteriaceae</taxon>
        <taxon>Klebsiella/Raoultella group</taxon>
        <taxon>Klebsiella</taxon>
    </lineage>
</organism>